<accession>A0ABM1IN07</accession>
<dbReference type="Pfam" id="PF12260">
    <property type="entry name" value="PIP49_C"/>
    <property type="match status" value="1"/>
</dbReference>
<evidence type="ECO:0000259" key="6">
    <source>
        <dbReference type="Pfam" id="PF12260"/>
    </source>
</evidence>
<feature type="domain" description="FAM69 protein-kinase" evidence="6">
    <location>
        <begin position="189"/>
        <end position="386"/>
    </location>
</feature>
<dbReference type="InterPro" id="IPR011009">
    <property type="entry name" value="Kinase-like_dom_sf"/>
</dbReference>
<organism evidence="7 9">
    <name type="scientific">Polistes dominula</name>
    <name type="common">European paper wasp</name>
    <name type="synonym">Vespa dominula</name>
    <dbReference type="NCBI Taxonomy" id="743375"/>
    <lineage>
        <taxon>Eukaryota</taxon>
        <taxon>Metazoa</taxon>
        <taxon>Ecdysozoa</taxon>
        <taxon>Arthropoda</taxon>
        <taxon>Hexapoda</taxon>
        <taxon>Insecta</taxon>
        <taxon>Pterygota</taxon>
        <taxon>Neoptera</taxon>
        <taxon>Endopterygota</taxon>
        <taxon>Hymenoptera</taxon>
        <taxon>Apocrita</taxon>
        <taxon>Aculeata</taxon>
        <taxon>Vespoidea</taxon>
        <taxon>Vespidae</taxon>
        <taxon>Polistinae</taxon>
        <taxon>Polistini</taxon>
        <taxon>Polistes</taxon>
    </lineage>
</organism>
<dbReference type="RefSeq" id="XP_015181594.1">
    <property type="nucleotide sequence ID" value="XM_015326108.1"/>
</dbReference>
<dbReference type="InterPro" id="IPR022049">
    <property type="entry name" value="FAM69_kinase_dom"/>
</dbReference>
<dbReference type="GeneID" id="107069112"/>
<keyword evidence="5" id="KW-1133">Transmembrane helix</keyword>
<gene>
    <name evidence="8 9" type="primary">LOC107069112</name>
</gene>
<dbReference type="PANTHER" id="PTHR32073:SF7">
    <property type="entry name" value="GH11358P"/>
    <property type="match status" value="1"/>
</dbReference>
<keyword evidence="3" id="KW-0964">Secreted</keyword>
<dbReference type="SUPFAM" id="SSF56112">
    <property type="entry name" value="Protein kinase-like (PK-like)"/>
    <property type="match status" value="1"/>
</dbReference>
<keyword evidence="5" id="KW-0472">Membrane</keyword>
<comment type="subcellular location">
    <subcellularLocation>
        <location evidence="1">Secreted</location>
    </subcellularLocation>
</comment>
<keyword evidence="7" id="KW-1185">Reference proteome</keyword>
<evidence type="ECO:0000256" key="3">
    <source>
        <dbReference type="ARBA" id="ARBA00022525"/>
    </source>
</evidence>
<evidence type="ECO:0000313" key="9">
    <source>
        <dbReference type="RefSeq" id="XP_015181594.1"/>
    </source>
</evidence>
<keyword evidence="4" id="KW-0732">Signal</keyword>
<sequence>MILSYLYNIIKFKKCSLVLIIGLIIIFVNVNINVNINVPIEKLCEVHKCPACYGISECNYIKNINVTLNDMYSLINYLFGVKNVFMGKYFKSKVVLKKLAHTSELTAFDDMLCKNRNLQFLCKNNVETYNHSFKVDFYELVKRKIVSSFMEDHKSLLRLCPSARNIDILFYNLYVKNKELDANIFYINLWTLVTINPEPLLLQILPESKGWPVPKYLGSCGRIIAEEYAGSPIATYYDAPWIYRAKIVSSLLNAAHMFTFKNKHFGFYLTDISLDNIAVNSNGIAKFIDLENIIVVDKNILDKDKSATWNKIQENTIDINCFDCFPFSSIDICNHRLSDHNYYAICRILLSPKTSDSLIPGGFLHDIPNDILKRYPDLENLINQCAFYDRLQNRIDRGQHLKQLLDAIVEKKE</sequence>
<evidence type="ECO:0000313" key="8">
    <source>
        <dbReference type="RefSeq" id="XP_015181593.1"/>
    </source>
</evidence>
<dbReference type="RefSeq" id="XP_015181593.1">
    <property type="nucleotide sequence ID" value="XM_015326107.1"/>
</dbReference>
<reference evidence="8 9" key="1">
    <citation type="submission" date="2025-05" db="UniProtKB">
        <authorList>
            <consortium name="RefSeq"/>
        </authorList>
    </citation>
    <scope>IDENTIFICATION</scope>
    <source>
        <tissue evidence="8 9">Whole body</tissue>
    </source>
</reference>
<keyword evidence="5" id="KW-0812">Transmembrane</keyword>
<proteinExistence type="inferred from homology"/>
<evidence type="ECO:0000256" key="2">
    <source>
        <dbReference type="ARBA" id="ARBA00006338"/>
    </source>
</evidence>
<protein>
    <submittedName>
        <fullName evidence="8 9">Deleted in autism protein 1 homolog</fullName>
    </submittedName>
</protein>
<dbReference type="PANTHER" id="PTHR32073">
    <property type="entry name" value="GH11358P"/>
    <property type="match status" value="1"/>
</dbReference>
<name>A0ABM1IN07_POLDO</name>
<comment type="similarity">
    <text evidence="2">Belongs to the DIPK family.</text>
</comment>
<feature type="transmembrane region" description="Helical" evidence="5">
    <location>
        <begin position="12"/>
        <end position="32"/>
    </location>
</feature>
<evidence type="ECO:0000313" key="7">
    <source>
        <dbReference type="Proteomes" id="UP000694924"/>
    </source>
</evidence>
<evidence type="ECO:0000256" key="1">
    <source>
        <dbReference type="ARBA" id="ARBA00004613"/>
    </source>
</evidence>
<evidence type="ECO:0000256" key="4">
    <source>
        <dbReference type="ARBA" id="ARBA00022729"/>
    </source>
</evidence>
<dbReference type="Proteomes" id="UP000694924">
    <property type="component" value="Unplaced"/>
</dbReference>
<dbReference type="InterPro" id="IPR020519">
    <property type="entry name" value="DIPK2A/B"/>
</dbReference>
<evidence type="ECO:0000256" key="5">
    <source>
        <dbReference type="SAM" id="Phobius"/>
    </source>
</evidence>